<feature type="chain" id="PRO_5011648833" description="Type III secretion protein C" evidence="2">
    <location>
        <begin position="25"/>
        <end position="204"/>
    </location>
</feature>
<dbReference type="STRING" id="1156985.SAMN04488118_104289"/>
<dbReference type="InterPro" id="IPR038591">
    <property type="entry name" value="NolW-like_sf"/>
</dbReference>
<proteinExistence type="predicted"/>
<dbReference type="Proteomes" id="UP000198767">
    <property type="component" value="Unassembled WGS sequence"/>
</dbReference>
<keyword evidence="4" id="KW-1185">Reference proteome</keyword>
<evidence type="ECO:0008006" key="5">
    <source>
        <dbReference type="Google" id="ProtNLM"/>
    </source>
</evidence>
<name>A0A1G5QIW4_9RHOB</name>
<feature type="signal peptide" evidence="2">
    <location>
        <begin position="1"/>
        <end position="24"/>
    </location>
</feature>
<sequence>MNKLKNLLLTIFASFCVVESWAWAQTNLESPIDETPYPFTTQRSSLDTILDFYTRNLRIGLAVEEGISGDLEGGLTTPLSRIEFLDFLANEFDFVWYFDGAQLNISPQTDVETRIYSLSDFSGSETIRMLKALGIFQDKFSHRYDERSRTFLALGPTKYLDTVGNAIEAAENSERAKTGVIRGPSAGPNQAAPINLDRDGLENN</sequence>
<dbReference type="AlphaFoldDB" id="A0A1G5QIW4"/>
<dbReference type="OrthoDB" id="9775455at2"/>
<dbReference type="EMBL" id="FMWG01000004">
    <property type="protein sequence ID" value="SCZ61773.1"/>
    <property type="molecule type" value="Genomic_DNA"/>
</dbReference>
<gene>
    <name evidence="3" type="ORF">SAMN04488118_104289</name>
</gene>
<evidence type="ECO:0000313" key="3">
    <source>
        <dbReference type="EMBL" id="SCZ61773.1"/>
    </source>
</evidence>
<dbReference type="RefSeq" id="WP_090218082.1">
    <property type="nucleotide sequence ID" value="NZ_FMWG01000004.1"/>
</dbReference>
<feature type="region of interest" description="Disordered" evidence="1">
    <location>
        <begin position="174"/>
        <end position="204"/>
    </location>
</feature>
<evidence type="ECO:0000313" key="4">
    <source>
        <dbReference type="Proteomes" id="UP000198767"/>
    </source>
</evidence>
<dbReference type="Gene3D" id="3.30.1370.120">
    <property type="match status" value="1"/>
</dbReference>
<accession>A0A1G5QIW4</accession>
<organism evidence="3 4">
    <name type="scientific">Epibacterium ulvae</name>
    <dbReference type="NCBI Taxonomy" id="1156985"/>
    <lineage>
        <taxon>Bacteria</taxon>
        <taxon>Pseudomonadati</taxon>
        <taxon>Pseudomonadota</taxon>
        <taxon>Alphaproteobacteria</taxon>
        <taxon>Rhodobacterales</taxon>
        <taxon>Roseobacteraceae</taxon>
        <taxon>Epibacterium</taxon>
    </lineage>
</organism>
<reference evidence="3 4" key="1">
    <citation type="submission" date="2016-10" db="EMBL/GenBank/DDBJ databases">
        <authorList>
            <person name="de Groot N.N."/>
        </authorList>
    </citation>
    <scope>NUCLEOTIDE SEQUENCE [LARGE SCALE GENOMIC DNA]</scope>
    <source>
        <strain evidence="3 4">U95</strain>
    </source>
</reference>
<dbReference type="Gene3D" id="3.55.50.30">
    <property type="match status" value="1"/>
</dbReference>
<keyword evidence="2" id="KW-0732">Signal</keyword>
<evidence type="ECO:0000256" key="2">
    <source>
        <dbReference type="SAM" id="SignalP"/>
    </source>
</evidence>
<evidence type="ECO:0000256" key="1">
    <source>
        <dbReference type="SAM" id="MobiDB-lite"/>
    </source>
</evidence>
<protein>
    <recommendedName>
        <fullName evidence="5">Type III secretion protein C</fullName>
    </recommendedName>
</protein>